<dbReference type="PANTHER" id="PTHR34296:SF2">
    <property type="entry name" value="ABC TRANSPORTER GUANOSINE-BINDING PROTEIN NUPN"/>
    <property type="match status" value="1"/>
</dbReference>
<dbReference type="EMBL" id="MELK01000047">
    <property type="protein sequence ID" value="OFW56366.1"/>
    <property type="molecule type" value="Genomic_DNA"/>
</dbReference>
<keyword evidence="4 7" id="KW-0732">Signal</keyword>
<evidence type="ECO:0000259" key="8">
    <source>
        <dbReference type="Pfam" id="PF02608"/>
    </source>
</evidence>
<evidence type="ECO:0000256" key="1">
    <source>
        <dbReference type="ARBA" id="ARBA00004193"/>
    </source>
</evidence>
<keyword evidence="3" id="KW-1003">Cell membrane</keyword>
<reference evidence="9 10" key="1">
    <citation type="journal article" date="2016" name="Nat. Commun.">
        <title>Thousands of microbial genomes shed light on interconnected biogeochemical processes in an aquifer system.</title>
        <authorList>
            <person name="Anantharaman K."/>
            <person name="Brown C.T."/>
            <person name="Hug L.A."/>
            <person name="Sharon I."/>
            <person name="Castelle C.J."/>
            <person name="Probst A.J."/>
            <person name="Thomas B.C."/>
            <person name="Singh A."/>
            <person name="Wilkins M.J."/>
            <person name="Karaoz U."/>
            <person name="Brodie E.L."/>
            <person name="Williams K.H."/>
            <person name="Hubbard S.S."/>
            <person name="Banfield J.F."/>
        </authorList>
    </citation>
    <scope>NUCLEOTIDE SEQUENCE [LARGE SCALE GENOMIC DNA]</scope>
</reference>
<comment type="caution">
    <text evidence="9">The sequence shown here is derived from an EMBL/GenBank/DDBJ whole genome shotgun (WGS) entry which is preliminary data.</text>
</comment>
<dbReference type="PANTHER" id="PTHR34296">
    <property type="entry name" value="TRANSCRIPTIONAL ACTIVATOR PROTEIN MED"/>
    <property type="match status" value="1"/>
</dbReference>
<evidence type="ECO:0000313" key="9">
    <source>
        <dbReference type="EMBL" id="OFW56366.1"/>
    </source>
</evidence>
<feature type="chain" id="PRO_5038915881" description="ABC transporter substrate-binding protein PnrA-like domain-containing protein" evidence="7">
    <location>
        <begin position="24"/>
        <end position="335"/>
    </location>
</feature>
<name>A0A1F2WHQ6_9ACTN</name>
<dbReference type="InterPro" id="IPR050957">
    <property type="entry name" value="BMP_lipoprotein"/>
</dbReference>
<proteinExistence type="inferred from homology"/>
<evidence type="ECO:0000256" key="4">
    <source>
        <dbReference type="ARBA" id="ARBA00022729"/>
    </source>
</evidence>
<dbReference type="InterPro" id="IPR003760">
    <property type="entry name" value="PnrA-like"/>
</dbReference>
<dbReference type="GO" id="GO:0005886">
    <property type="term" value="C:plasma membrane"/>
    <property type="evidence" value="ECO:0007669"/>
    <property type="project" value="UniProtKB-SubCell"/>
</dbReference>
<dbReference type="AlphaFoldDB" id="A0A1F2WHQ6"/>
<keyword evidence="6" id="KW-0449">Lipoprotein</keyword>
<feature type="signal peptide" evidence="7">
    <location>
        <begin position="1"/>
        <end position="23"/>
    </location>
</feature>
<dbReference type="Pfam" id="PF02608">
    <property type="entry name" value="Bmp"/>
    <property type="match status" value="1"/>
</dbReference>
<evidence type="ECO:0000313" key="10">
    <source>
        <dbReference type="Proteomes" id="UP000177876"/>
    </source>
</evidence>
<sequence length="335" mass="35737">MSRIATLTGLVCCLAFVSTFTSSCSKPTAGYKVAVIGFKDQYMAEERNDLIQFGKTKVEAALGANVDFIRPGSLDTAGLFKDGPDGYDLVVAMGQNSSLDMLFARPPDTTVAGVALDFEISQPVPGENQVSLIRYRVEEGSYICGFVAGWLTARNDHPLTNSLPLTAFIGSLDDPLEPYYDGGFSKGVKAASPAGGTHRYFIPKADDSAKAKAAAEEAVKKGVDIIFCTPGSFNTAVIKVAEEKNILVILVGPEGSNNSPDHVLTSLILRDDTALLDAIEMGMDGGLKAGRSMLGSKDGLWSLAPFGDHDVYIRKELKEALSEQEEKVSSIDFSS</sequence>
<dbReference type="InterPro" id="IPR028082">
    <property type="entry name" value="Peripla_BP_I"/>
</dbReference>
<dbReference type="SUPFAM" id="SSF53822">
    <property type="entry name" value="Periplasmic binding protein-like I"/>
    <property type="match status" value="1"/>
</dbReference>
<dbReference type="PROSITE" id="PS51257">
    <property type="entry name" value="PROKAR_LIPOPROTEIN"/>
    <property type="match status" value="1"/>
</dbReference>
<keyword evidence="5" id="KW-0472">Membrane</keyword>
<organism evidence="9 10">
    <name type="scientific">Candidatus Solincola sediminis</name>
    <dbReference type="NCBI Taxonomy" id="1797199"/>
    <lineage>
        <taxon>Bacteria</taxon>
        <taxon>Bacillati</taxon>
        <taxon>Actinomycetota</taxon>
        <taxon>Candidatus Geothermincolia</taxon>
        <taxon>Candidatus Geothermincolales</taxon>
        <taxon>Candidatus Geothermincolaceae</taxon>
        <taxon>Candidatus Solincola</taxon>
    </lineage>
</organism>
<accession>A0A1F2WHQ6</accession>
<evidence type="ECO:0000256" key="7">
    <source>
        <dbReference type="SAM" id="SignalP"/>
    </source>
</evidence>
<evidence type="ECO:0000256" key="5">
    <source>
        <dbReference type="ARBA" id="ARBA00023136"/>
    </source>
</evidence>
<protein>
    <recommendedName>
        <fullName evidence="8">ABC transporter substrate-binding protein PnrA-like domain-containing protein</fullName>
    </recommendedName>
</protein>
<dbReference type="Gene3D" id="3.40.50.2300">
    <property type="match status" value="2"/>
</dbReference>
<evidence type="ECO:0000256" key="2">
    <source>
        <dbReference type="ARBA" id="ARBA00008610"/>
    </source>
</evidence>
<comment type="subcellular location">
    <subcellularLocation>
        <location evidence="1">Cell membrane</location>
        <topology evidence="1">Lipid-anchor</topology>
    </subcellularLocation>
</comment>
<comment type="similarity">
    <text evidence="2">Belongs to the BMP lipoprotein family.</text>
</comment>
<dbReference type="STRING" id="1797197.A2Y75_03975"/>
<evidence type="ECO:0000256" key="6">
    <source>
        <dbReference type="ARBA" id="ARBA00023288"/>
    </source>
</evidence>
<feature type="domain" description="ABC transporter substrate-binding protein PnrA-like" evidence="8">
    <location>
        <begin position="85"/>
        <end position="328"/>
    </location>
</feature>
<evidence type="ECO:0000256" key="3">
    <source>
        <dbReference type="ARBA" id="ARBA00022475"/>
    </source>
</evidence>
<gene>
    <name evidence="9" type="ORF">A2Y75_03975</name>
</gene>
<dbReference type="Proteomes" id="UP000177876">
    <property type="component" value="Unassembled WGS sequence"/>
</dbReference>